<gene>
    <name evidence="3" type="ORF">Tcan_10036</name>
</gene>
<dbReference type="EMBL" id="JPKZ01000334">
    <property type="protein sequence ID" value="KHN87799.1"/>
    <property type="molecule type" value="Genomic_DNA"/>
</dbReference>
<sequence>MVLMNNFDEPRALLPEALRFWSAHVFIVTFLTVLIATVCFAYWLISRSACDQEEATEQNEKEIKESIKPEMDLKVGEEKLAGFLSKMRDQQLQTPPTERSFRAEIAKANVRKEANEAPDEKNDSSFLKIPLKRCEQNEKMNAVRSLPSSPSNIPILSDFVTKRDAAQQQYKDHIVENIDLEVSEQNVTATSYRVEQWVNETIRRNAHQKAVLSPAENDLTPLRGGGLLPVNFISNSAKPSQRKRIPMASTNDAHKLSFSKLTNSSPTNVQNIAQTRTPTADTAKGCLFVAEKSSRIISPQQSKMNDGDIKFNVAHNAPVEKILRKPQESENEYVNFITQLPMTSSSVASPRMITEKRCKRGANAHTNRYDSKLLPSSLRGRVQHNANRGVTFGNHTPRIPPIPDAGDRIRSPVSREAKYLPLETGLGILKKETNKNNGRHQRNRKPKQRDEQPLFTEAYAARRRHRSHNHAARAENALRWTSRSTIRKPGRRTEERILTWFEKMSLDKQQEIIAKCSAKR</sequence>
<evidence type="ECO:0000256" key="2">
    <source>
        <dbReference type="SAM" id="Phobius"/>
    </source>
</evidence>
<feature type="region of interest" description="Disordered" evidence="1">
    <location>
        <begin position="387"/>
        <end position="409"/>
    </location>
</feature>
<evidence type="ECO:0000256" key="1">
    <source>
        <dbReference type="SAM" id="MobiDB-lite"/>
    </source>
</evidence>
<feature type="compositionally biased region" description="Basic residues" evidence="1">
    <location>
        <begin position="437"/>
        <end position="447"/>
    </location>
</feature>
<proteinExistence type="predicted"/>
<keyword evidence="2" id="KW-0472">Membrane</keyword>
<accession>A0A0B2W2C6</accession>
<dbReference type="Proteomes" id="UP000031036">
    <property type="component" value="Unassembled WGS sequence"/>
</dbReference>
<feature type="region of interest" description="Disordered" evidence="1">
    <location>
        <begin position="428"/>
        <end position="453"/>
    </location>
</feature>
<reference evidence="3 4" key="1">
    <citation type="submission" date="2014-11" db="EMBL/GenBank/DDBJ databases">
        <title>Genetic blueprint of the zoonotic pathogen Toxocara canis.</title>
        <authorList>
            <person name="Zhu X.-Q."/>
            <person name="Korhonen P.K."/>
            <person name="Cai H."/>
            <person name="Young N.D."/>
            <person name="Nejsum P."/>
            <person name="von Samson-Himmelstjerna G."/>
            <person name="Boag P.R."/>
            <person name="Tan P."/>
            <person name="Li Q."/>
            <person name="Min J."/>
            <person name="Yang Y."/>
            <person name="Wang X."/>
            <person name="Fang X."/>
            <person name="Hall R.S."/>
            <person name="Hofmann A."/>
            <person name="Sternberg P.W."/>
            <person name="Jex A.R."/>
            <person name="Gasser R.B."/>
        </authorList>
    </citation>
    <scope>NUCLEOTIDE SEQUENCE [LARGE SCALE GENOMIC DNA]</scope>
    <source>
        <strain evidence="3">PN_DK_2014</strain>
    </source>
</reference>
<keyword evidence="2" id="KW-0812">Transmembrane</keyword>
<protein>
    <submittedName>
        <fullName evidence="3">Uncharacterized protein</fullName>
    </submittedName>
</protein>
<organism evidence="3 4">
    <name type="scientific">Toxocara canis</name>
    <name type="common">Canine roundworm</name>
    <dbReference type="NCBI Taxonomy" id="6265"/>
    <lineage>
        <taxon>Eukaryota</taxon>
        <taxon>Metazoa</taxon>
        <taxon>Ecdysozoa</taxon>
        <taxon>Nematoda</taxon>
        <taxon>Chromadorea</taxon>
        <taxon>Rhabditida</taxon>
        <taxon>Spirurina</taxon>
        <taxon>Ascaridomorpha</taxon>
        <taxon>Ascaridoidea</taxon>
        <taxon>Toxocaridae</taxon>
        <taxon>Toxocara</taxon>
    </lineage>
</organism>
<dbReference type="OrthoDB" id="10678184at2759"/>
<feature type="transmembrane region" description="Helical" evidence="2">
    <location>
        <begin position="20"/>
        <end position="45"/>
    </location>
</feature>
<keyword evidence="2" id="KW-1133">Transmembrane helix</keyword>
<evidence type="ECO:0000313" key="4">
    <source>
        <dbReference type="Proteomes" id="UP000031036"/>
    </source>
</evidence>
<name>A0A0B2W2C6_TOXCA</name>
<evidence type="ECO:0000313" key="3">
    <source>
        <dbReference type="EMBL" id="KHN87799.1"/>
    </source>
</evidence>
<dbReference type="AlphaFoldDB" id="A0A0B2W2C6"/>
<keyword evidence="4" id="KW-1185">Reference proteome</keyword>
<comment type="caution">
    <text evidence="3">The sequence shown here is derived from an EMBL/GenBank/DDBJ whole genome shotgun (WGS) entry which is preliminary data.</text>
</comment>